<dbReference type="Pfam" id="PF00146">
    <property type="entry name" value="NADHdh"/>
    <property type="match status" value="1"/>
</dbReference>
<dbReference type="GO" id="GO:0048038">
    <property type="term" value="F:quinone binding"/>
    <property type="evidence" value="ECO:0007669"/>
    <property type="project" value="UniProtKB-KW"/>
</dbReference>
<keyword evidence="5" id="KW-1003">Cell membrane</keyword>
<dbReference type="GO" id="GO:0003954">
    <property type="term" value="F:NADH dehydrogenase activity"/>
    <property type="evidence" value="ECO:0007669"/>
    <property type="project" value="TreeGrafter"/>
</dbReference>
<evidence type="ECO:0000256" key="3">
    <source>
        <dbReference type="ARBA" id="ARBA00022989"/>
    </source>
</evidence>
<evidence type="ECO:0000256" key="4">
    <source>
        <dbReference type="ARBA" id="ARBA00023136"/>
    </source>
</evidence>
<comment type="subcellular location">
    <subcellularLocation>
        <location evidence="5 6">Cell membrane</location>
        <topology evidence="5 6">Multi-pass membrane protein</topology>
    </subcellularLocation>
    <subcellularLocation>
        <location evidence="1">Membrane</location>
        <topology evidence="1">Multi-pass membrane protein</topology>
    </subcellularLocation>
</comment>
<feature type="transmembrane region" description="Helical" evidence="5">
    <location>
        <begin position="310"/>
        <end position="332"/>
    </location>
</feature>
<feature type="transmembrane region" description="Helical" evidence="5">
    <location>
        <begin position="191"/>
        <end position="210"/>
    </location>
</feature>
<gene>
    <name evidence="5" type="primary">nuoH</name>
    <name evidence="7" type="ORF">BRCON_0913</name>
</gene>
<feature type="transmembrane region" description="Helical" evidence="5">
    <location>
        <begin position="119"/>
        <end position="140"/>
    </location>
</feature>
<comment type="similarity">
    <text evidence="5 6">Belongs to the complex I subunit 1 family.</text>
</comment>
<keyword evidence="5 7" id="KW-0830">Ubiquinone</keyword>
<dbReference type="GO" id="GO:0005886">
    <property type="term" value="C:plasma membrane"/>
    <property type="evidence" value="ECO:0007669"/>
    <property type="project" value="UniProtKB-SubCell"/>
</dbReference>
<dbReference type="Proteomes" id="UP000262583">
    <property type="component" value="Chromosome"/>
</dbReference>
<feature type="transmembrane region" description="Helical" evidence="5">
    <location>
        <begin position="272"/>
        <end position="290"/>
    </location>
</feature>
<evidence type="ECO:0000256" key="5">
    <source>
        <dbReference type="HAMAP-Rule" id="MF_01350"/>
    </source>
</evidence>
<evidence type="ECO:0000256" key="1">
    <source>
        <dbReference type="ARBA" id="ARBA00004141"/>
    </source>
</evidence>
<feature type="transmembrane region" description="Helical" evidence="5">
    <location>
        <begin position="84"/>
        <end position="107"/>
    </location>
</feature>
<dbReference type="PANTHER" id="PTHR11432:SF3">
    <property type="entry name" value="NADH-UBIQUINONE OXIDOREDUCTASE CHAIN 1"/>
    <property type="match status" value="1"/>
</dbReference>
<dbReference type="InterPro" id="IPR001694">
    <property type="entry name" value="NADH_UbQ_OxRdtase_su1/FPO"/>
</dbReference>
<dbReference type="GO" id="GO:0016655">
    <property type="term" value="F:oxidoreductase activity, acting on NAD(P)H, quinone or similar compound as acceptor"/>
    <property type="evidence" value="ECO:0007669"/>
    <property type="project" value="UniProtKB-UniRule"/>
</dbReference>
<organism evidence="7 8">
    <name type="scientific">Sumerlaea chitinivorans</name>
    <dbReference type="NCBI Taxonomy" id="2250252"/>
    <lineage>
        <taxon>Bacteria</taxon>
        <taxon>Candidatus Sumerlaeota</taxon>
        <taxon>Candidatus Sumerlaeia</taxon>
        <taxon>Candidatus Sumerlaeales</taxon>
        <taxon>Candidatus Sumerlaeaceae</taxon>
        <taxon>Candidatus Sumerlaea</taxon>
    </lineage>
</organism>
<name>A0A2Z4Y3I3_SUMC1</name>
<sequence>MTFFQNLNPTMLIIITTILKGAVLLFVLLTLAGYAVYVERKVIARLQHRVGPNRAGPFGLLQPLADVLKLLTKEESFPPFVDKVLFILAPAIITITGLLAFAIVPIGDSPWLVIADLNLGILFFLALSSLGVYSIVLAGWASNSKYAIIGGLRAAAQMISYELSMALSLLAVVLMAGSFNLRDIVQAQQPLWFIVLQPIGFIVFLVSIVAESRRTPFDLPEAENEIVAGFHTEYSSMKFALFFLGEYVGIMLLSFILAICYLGGWAGPVQAGPWWLFLKVAFLVFFFIWIRATYPRLRYDHLMELGWRYLIPLAMLNLIITAILTLAFPSLVPNAIR</sequence>
<keyword evidence="4 5" id="KW-0472">Membrane</keyword>
<accession>A0A2Z4Y3I3</accession>
<protein>
    <recommendedName>
        <fullName evidence="5">NADH-quinone oxidoreductase subunit H</fullName>
        <ecNumber evidence="5">7.1.1.-</ecNumber>
    </recommendedName>
    <alternativeName>
        <fullName evidence="5">NADH dehydrogenase I subunit H</fullName>
    </alternativeName>
    <alternativeName>
        <fullName evidence="5">NDH-1 subunit H</fullName>
    </alternativeName>
</protein>
<dbReference type="NCBIfam" id="NF004741">
    <property type="entry name" value="PRK06076.1-2"/>
    <property type="match status" value="1"/>
</dbReference>
<comment type="catalytic activity">
    <reaction evidence="5">
        <text>a quinone + NADH + 5 H(+)(in) = a quinol + NAD(+) + 4 H(+)(out)</text>
        <dbReference type="Rhea" id="RHEA:57888"/>
        <dbReference type="ChEBI" id="CHEBI:15378"/>
        <dbReference type="ChEBI" id="CHEBI:24646"/>
        <dbReference type="ChEBI" id="CHEBI:57540"/>
        <dbReference type="ChEBI" id="CHEBI:57945"/>
        <dbReference type="ChEBI" id="CHEBI:132124"/>
    </reaction>
</comment>
<dbReference type="EC" id="7.1.1.-" evidence="5"/>
<dbReference type="KEGG" id="schv:BRCON_0913"/>
<evidence type="ECO:0000313" key="7">
    <source>
        <dbReference type="EMBL" id="AXA35690.1"/>
    </source>
</evidence>
<keyword evidence="2 5" id="KW-0812">Transmembrane</keyword>
<dbReference type="PROSITE" id="PS00668">
    <property type="entry name" value="COMPLEX1_ND1_2"/>
    <property type="match status" value="1"/>
</dbReference>
<comment type="function">
    <text evidence="5">NDH-1 shuttles electrons from NADH, via FMN and iron-sulfur (Fe-S) centers, to quinones in the respiratory chain. The immediate electron acceptor for the enzyme in this species is believed to be ubiquinone. Couples the redox reaction to proton translocation (for every two electrons transferred, four hydrogen ions are translocated across the cytoplasmic membrane), and thus conserves the redox energy in a proton gradient. This subunit may bind ubiquinone.</text>
</comment>
<evidence type="ECO:0000256" key="2">
    <source>
        <dbReference type="ARBA" id="ARBA00022692"/>
    </source>
</evidence>
<feature type="transmembrane region" description="Helical" evidence="5">
    <location>
        <begin position="239"/>
        <end position="266"/>
    </location>
</feature>
<dbReference type="GO" id="GO:0009060">
    <property type="term" value="P:aerobic respiration"/>
    <property type="evidence" value="ECO:0007669"/>
    <property type="project" value="TreeGrafter"/>
</dbReference>
<dbReference type="AlphaFoldDB" id="A0A2Z4Y3I3"/>
<dbReference type="HAMAP" id="MF_01350">
    <property type="entry name" value="NDH1_NuoH"/>
    <property type="match status" value="1"/>
</dbReference>
<feature type="transmembrane region" description="Helical" evidence="5">
    <location>
        <begin position="12"/>
        <end position="37"/>
    </location>
</feature>
<comment type="subunit">
    <text evidence="5">NDH-1 is composed of 14 different subunits. Subunits NuoA, H, J, K, L, M, N constitute the membrane sector of the complex.</text>
</comment>
<proteinExistence type="inferred from homology"/>
<reference evidence="7 8" key="1">
    <citation type="submission" date="2018-05" db="EMBL/GenBank/DDBJ databases">
        <title>A metagenomic window into the 2 km-deep terrestrial subsurface aquifer revealed taxonomically and functionally diverse microbial community comprising novel uncultured bacterial lineages.</title>
        <authorList>
            <person name="Kadnikov V.V."/>
            <person name="Mardanov A.V."/>
            <person name="Beletsky A.V."/>
            <person name="Banks D."/>
            <person name="Pimenov N.V."/>
            <person name="Frank Y.A."/>
            <person name="Karnachuk O.V."/>
            <person name="Ravin N.V."/>
        </authorList>
    </citation>
    <scope>NUCLEOTIDE SEQUENCE [LARGE SCALE GENOMIC DNA]</scope>
    <source>
        <strain evidence="7">BY</strain>
    </source>
</reference>
<evidence type="ECO:0000256" key="6">
    <source>
        <dbReference type="RuleBase" id="RU000471"/>
    </source>
</evidence>
<feature type="transmembrane region" description="Helical" evidence="5">
    <location>
        <begin position="161"/>
        <end position="179"/>
    </location>
</feature>
<evidence type="ECO:0000313" key="8">
    <source>
        <dbReference type="Proteomes" id="UP000262583"/>
    </source>
</evidence>
<keyword evidence="5 6" id="KW-0520">NAD</keyword>
<keyword evidence="5" id="KW-1278">Translocase</keyword>
<dbReference type="EMBL" id="CP030759">
    <property type="protein sequence ID" value="AXA35690.1"/>
    <property type="molecule type" value="Genomic_DNA"/>
</dbReference>
<dbReference type="PANTHER" id="PTHR11432">
    <property type="entry name" value="NADH DEHYDROGENASE SUBUNIT 1"/>
    <property type="match status" value="1"/>
</dbReference>
<dbReference type="InterPro" id="IPR018086">
    <property type="entry name" value="NADH_UbQ_OxRdtase_su1_CS"/>
</dbReference>
<keyword evidence="3 5" id="KW-1133">Transmembrane helix</keyword>
<keyword evidence="5" id="KW-0874">Quinone</keyword>